<dbReference type="PROSITE" id="PS50112">
    <property type="entry name" value="PAS"/>
    <property type="match status" value="1"/>
</dbReference>
<evidence type="ECO:0000256" key="10">
    <source>
        <dbReference type="ARBA" id="ARBA00022840"/>
    </source>
</evidence>
<feature type="domain" description="PAS" evidence="22">
    <location>
        <begin position="119"/>
        <end position="189"/>
    </location>
</feature>
<keyword evidence="6" id="KW-0808">Transferase</keyword>
<dbReference type="InterPro" id="IPR005467">
    <property type="entry name" value="His_kinase_dom"/>
</dbReference>
<feature type="domain" description="HPt" evidence="23">
    <location>
        <begin position="787"/>
        <end position="873"/>
    </location>
</feature>
<feature type="modified residue" description="4-aspartylphosphate" evidence="17">
    <location>
        <position position="698"/>
    </location>
</feature>
<dbReference type="STRING" id="561720.SAMN06275492_11615"/>
<feature type="coiled-coil region" evidence="18">
    <location>
        <begin position="849"/>
        <end position="876"/>
    </location>
</feature>
<evidence type="ECO:0000256" key="19">
    <source>
        <dbReference type="SAM" id="MobiDB-lite"/>
    </source>
</evidence>
<dbReference type="CDD" id="cd00082">
    <property type="entry name" value="HisKA"/>
    <property type="match status" value="1"/>
</dbReference>
<dbReference type="SUPFAM" id="SSF47384">
    <property type="entry name" value="Homodimeric domain of signal transducing histidine kinase"/>
    <property type="match status" value="1"/>
</dbReference>
<evidence type="ECO:0000256" key="5">
    <source>
        <dbReference type="ARBA" id="ARBA00022553"/>
    </source>
</evidence>
<evidence type="ECO:0000256" key="16">
    <source>
        <dbReference type="PROSITE-ProRule" id="PRU00110"/>
    </source>
</evidence>
<dbReference type="CDD" id="cd16922">
    <property type="entry name" value="HATPase_EvgS-ArcB-TorS-like"/>
    <property type="match status" value="1"/>
</dbReference>
<evidence type="ECO:0000256" key="11">
    <source>
        <dbReference type="ARBA" id="ARBA00022989"/>
    </source>
</evidence>
<dbReference type="InterPro" id="IPR013655">
    <property type="entry name" value="PAS_fold_3"/>
</dbReference>
<accession>A0A1X7JTJ7</accession>
<keyword evidence="13" id="KW-0472">Membrane</keyword>
<evidence type="ECO:0000256" key="13">
    <source>
        <dbReference type="ARBA" id="ARBA00023136"/>
    </source>
</evidence>
<dbReference type="PANTHER" id="PTHR45339">
    <property type="entry name" value="HYBRID SIGNAL TRANSDUCTION HISTIDINE KINASE J"/>
    <property type="match status" value="1"/>
</dbReference>
<protein>
    <recommendedName>
        <fullName evidence="15">Sensory/regulatory protein RpfC</fullName>
        <ecNumber evidence="3">2.7.13.3</ecNumber>
    </recommendedName>
</protein>
<evidence type="ECO:0000256" key="18">
    <source>
        <dbReference type="SAM" id="Coils"/>
    </source>
</evidence>
<dbReference type="Gene3D" id="1.10.287.130">
    <property type="match status" value="1"/>
</dbReference>
<dbReference type="InterPro" id="IPR003661">
    <property type="entry name" value="HisK_dim/P_dom"/>
</dbReference>
<comment type="subcellular location">
    <subcellularLocation>
        <location evidence="2">Cell membrane</location>
        <topology evidence="2">Multi-pass membrane protein</topology>
    </subcellularLocation>
</comment>
<dbReference type="InterPro" id="IPR001789">
    <property type="entry name" value="Sig_transdc_resp-reg_receiver"/>
</dbReference>
<evidence type="ECO:0000256" key="4">
    <source>
        <dbReference type="ARBA" id="ARBA00022475"/>
    </source>
</evidence>
<organism evidence="24 25">
    <name type="scientific">Dethiosulfovibrio salsuginis</name>
    <dbReference type="NCBI Taxonomy" id="561720"/>
    <lineage>
        <taxon>Bacteria</taxon>
        <taxon>Thermotogati</taxon>
        <taxon>Synergistota</taxon>
        <taxon>Synergistia</taxon>
        <taxon>Synergistales</taxon>
        <taxon>Dethiosulfovibrionaceae</taxon>
        <taxon>Dethiosulfovibrio</taxon>
    </lineage>
</organism>
<keyword evidence="5 17" id="KW-0597">Phosphoprotein</keyword>
<name>A0A1X7JTJ7_9BACT</name>
<evidence type="ECO:0000256" key="3">
    <source>
        <dbReference type="ARBA" id="ARBA00012438"/>
    </source>
</evidence>
<dbReference type="GO" id="GO:0000155">
    <property type="term" value="F:phosphorelay sensor kinase activity"/>
    <property type="evidence" value="ECO:0007669"/>
    <property type="project" value="InterPro"/>
</dbReference>
<dbReference type="InterPro" id="IPR003594">
    <property type="entry name" value="HATPase_dom"/>
</dbReference>
<dbReference type="AlphaFoldDB" id="A0A1X7JTJ7"/>
<dbReference type="SMART" id="SM00388">
    <property type="entry name" value="HisKA"/>
    <property type="match status" value="1"/>
</dbReference>
<evidence type="ECO:0000256" key="1">
    <source>
        <dbReference type="ARBA" id="ARBA00000085"/>
    </source>
</evidence>
<keyword evidence="25" id="KW-1185">Reference proteome</keyword>
<feature type="domain" description="Response regulatory" evidence="21">
    <location>
        <begin position="506"/>
        <end position="622"/>
    </location>
</feature>
<comment type="subunit">
    <text evidence="14">At low DSF concentrations, interacts with RpfF.</text>
</comment>
<dbReference type="PROSITE" id="PS50109">
    <property type="entry name" value="HIS_KIN"/>
    <property type="match status" value="1"/>
</dbReference>
<dbReference type="InterPro" id="IPR036097">
    <property type="entry name" value="HisK_dim/P_sf"/>
</dbReference>
<dbReference type="PRINTS" id="PR00344">
    <property type="entry name" value="BCTRLSENSOR"/>
</dbReference>
<dbReference type="NCBIfam" id="TIGR00229">
    <property type="entry name" value="sensory_box"/>
    <property type="match status" value="1"/>
</dbReference>
<dbReference type="GO" id="GO:0005524">
    <property type="term" value="F:ATP binding"/>
    <property type="evidence" value="ECO:0007669"/>
    <property type="project" value="UniProtKB-KW"/>
</dbReference>
<dbReference type="SUPFAM" id="SSF52172">
    <property type="entry name" value="CheY-like"/>
    <property type="match status" value="2"/>
</dbReference>
<dbReference type="Pfam" id="PF00072">
    <property type="entry name" value="Response_reg"/>
    <property type="match status" value="2"/>
</dbReference>
<feature type="region of interest" description="Disordered" evidence="19">
    <location>
        <begin position="625"/>
        <end position="651"/>
    </location>
</feature>
<dbReference type="EC" id="2.7.13.3" evidence="3"/>
<dbReference type="SUPFAM" id="SSF55785">
    <property type="entry name" value="PYP-like sensor domain (PAS domain)"/>
    <property type="match status" value="1"/>
</dbReference>
<dbReference type="InterPro" id="IPR011006">
    <property type="entry name" value="CheY-like_superfamily"/>
</dbReference>
<dbReference type="Gene3D" id="1.20.120.160">
    <property type="entry name" value="HPT domain"/>
    <property type="match status" value="1"/>
</dbReference>
<dbReference type="Pfam" id="PF00512">
    <property type="entry name" value="HisKA"/>
    <property type="match status" value="1"/>
</dbReference>
<reference evidence="25" key="1">
    <citation type="submission" date="2017-04" db="EMBL/GenBank/DDBJ databases">
        <authorList>
            <person name="Varghese N."/>
            <person name="Submissions S."/>
        </authorList>
    </citation>
    <scope>NUCLEOTIDE SEQUENCE [LARGE SCALE GENOMIC DNA]</scope>
    <source>
        <strain evidence="25">USBA 82</strain>
    </source>
</reference>
<sequence>MNGLFQEFFQSSSTPLMIVDPGELTVLEANELALGFFRTESPESIDLETLTKADRQKLNHWLQAALEDSSITFSLPSHIHPPSDMKVISSGSADGRPMIMIAVRDVMEKIVMERSLNDALEELEHYFNSSLDLLCIATTSGQFIKLNPEWERVLGFPLEELTGTMFIDLVHPDDREKTFEAMEILRSGERVSRFENRYLCKDRSYRNIEWRSTAKGPLIYAIARDITDKIETEKALRESNKKLLETSAKAEASNRSKGEFLANMSHEIRTPMNGIIGMIELLLTTDLTKEQMGYAKTVQDSAASLLDLIDDVLDFSKIEAGMIDLDNSDFDLRDMLYQVIDLLALRAYDKRIELIPFIEPSVPSIFKGDRGRIRQILINLIGNGIKFTDKGEVCVHLSLEDKVNLGQTVRFSVLDTGIGVKKDDGTDIFDKFTQADRSTSRKYGGTGLGLAISKQLVTAMGGEIGFNSPCNPRGPGGPGSEFWFYIPLRGFTVSQHEKDLALDGLKILVIDDNQTVGSTIAKTLNNFGASVEVVQEGLVGFLTMKRALSQKSPFDLAVIDEDMADIDGLTLKGMIEKDERFNHTRIITMRSPGGQGINHNVEVYVMKPIQPQKLRSAVLSALSQNGEEHPSLASSEKRSGPAQKGMTGRVLVAEDSKTNQRVVMALLKKMGLDGIAVENGREALRELEKGKYDLILMDVQMPVMDGLEATWYIRKFPPSDPNYDIPIVALTACAMEEDRERCIKGGMDDYLSKPITPNSLRKALKKWLPESYPSWDKLSFLSRLMDDKEMARDICDSFIVDVPLRLEEIRCLLLQGDGKGASIKAHGVKGAAASVDGIALKEVAFSVEKAALEGDLDKAMSLMDRMDREFKRLRATMIRDN</sequence>
<dbReference type="SMART" id="SM00091">
    <property type="entry name" value="PAS"/>
    <property type="match status" value="2"/>
</dbReference>
<dbReference type="InterPro" id="IPR008207">
    <property type="entry name" value="Sig_transdc_His_kin_Hpt_dom"/>
</dbReference>
<evidence type="ECO:0000259" key="21">
    <source>
        <dbReference type="PROSITE" id="PS50110"/>
    </source>
</evidence>
<keyword evidence="11" id="KW-1133">Transmembrane helix</keyword>
<dbReference type="SUPFAM" id="SSF47226">
    <property type="entry name" value="Histidine-containing phosphotransfer domain, HPT domain"/>
    <property type="match status" value="1"/>
</dbReference>
<dbReference type="PANTHER" id="PTHR45339:SF1">
    <property type="entry name" value="HYBRID SIGNAL TRANSDUCTION HISTIDINE KINASE J"/>
    <property type="match status" value="1"/>
</dbReference>
<evidence type="ECO:0000259" key="23">
    <source>
        <dbReference type="PROSITE" id="PS50894"/>
    </source>
</evidence>
<dbReference type="Pfam" id="PF02518">
    <property type="entry name" value="HATPase_c"/>
    <property type="match status" value="1"/>
</dbReference>
<evidence type="ECO:0000256" key="17">
    <source>
        <dbReference type="PROSITE-ProRule" id="PRU00169"/>
    </source>
</evidence>
<dbReference type="SMART" id="SM00387">
    <property type="entry name" value="HATPase_c"/>
    <property type="match status" value="1"/>
</dbReference>
<dbReference type="SMART" id="SM00448">
    <property type="entry name" value="REC"/>
    <property type="match status" value="2"/>
</dbReference>
<evidence type="ECO:0000313" key="25">
    <source>
        <dbReference type="Proteomes" id="UP000193355"/>
    </source>
</evidence>
<dbReference type="RefSeq" id="WP_085544679.1">
    <property type="nucleotide sequence ID" value="NZ_FXBB01000016.1"/>
</dbReference>
<dbReference type="InterPro" id="IPR035965">
    <property type="entry name" value="PAS-like_dom_sf"/>
</dbReference>
<dbReference type="PROSITE" id="PS50894">
    <property type="entry name" value="HPT"/>
    <property type="match status" value="1"/>
</dbReference>
<evidence type="ECO:0000256" key="6">
    <source>
        <dbReference type="ARBA" id="ARBA00022679"/>
    </source>
</evidence>
<dbReference type="InterPro" id="IPR036641">
    <property type="entry name" value="HPT_dom_sf"/>
</dbReference>
<dbReference type="Proteomes" id="UP000193355">
    <property type="component" value="Unassembled WGS sequence"/>
</dbReference>
<dbReference type="InterPro" id="IPR000014">
    <property type="entry name" value="PAS"/>
</dbReference>
<evidence type="ECO:0000256" key="7">
    <source>
        <dbReference type="ARBA" id="ARBA00022692"/>
    </source>
</evidence>
<evidence type="ECO:0000259" key="20">
    <source>
        <dbReference type="PROSITE" id="PS50109"/>
    </source>
</evidence>
<evidence type="ECO:0000256" key="8">
    <source>
        <dbReference type="ARBA" id="ARBA00022741"/>
    </source>
</evidence>
<dbReference type="Pfam" id="PF01627">
    <property type="entry name" value="Hpt"/>
    <property type="match status" value="1"/>
</dbReference>
<evidence type="ECO:0000256" key="9">
    <source>
        <dbReference type="ARBA" id="ARBA00022777"/>
    </source>
</evidence>
<dbReference type="InterPro" id="IPR004358">
    <property type="entry name" value="Sig_transdc_His_kin-like_C"/>
</dbReference>
<dbReference type="CDD" id="cd17546">
    <property type="entry name" value="REC_hyHK_CKI1_RcsC-like"/>
    <property type="match status" value="1"/>
</dbReference>
<evidence type="ECO:0000259" key="22">
    <source>
        <dbReference type="PROSITE" id="PS50112"/>
    </source>
</evidence>
<keyword evidence="8" id="KW-0547">Nucleotide-binding</keyword>
<keyword evidence="18" id="KW-0175">Coiled coil</keyword>
<dbReference type="PROSITE" id="PS50110">
    <property type="entry name" value="RESPONSE_REGULATORY"/>
    <property type="match status" value="2"/>
</dbReference>
<dbReference type="Gene3D" id="3.40.50.2300">
    <property type="match status" value="2"/>
</dbReference>
<keyword evidence="9" id="KW-0418">Kinase</keyword>
<dbReference type="OrthoDB" id="187at2"/>
<dbReference type="InterPro" id="IPR036890">
    <property type="entry name" value="HATPase_C_sf"/>
</dbReference>
<keyword evidence="4" id="KW-1003">Cell membrane</keyword>
<dbReference type="GO" id="GO:0005886">
    <property type="term" value="C:plasma membrane"/>
    <property type="evidence" value="ECO:0007669"/>
    <property type="project" value="UniProtKB-SubCell"/>
</dbReference>
<dbReference type="CDD" id="cd00130">
    <property type="entry name" value="PAS"/>
    <property type="match status" value="1"/>
</dbReference>
<gene>
    <name evidence="24" type="ORF">SAMN06275492_11615</name>
</gene>
<dbReference type="FunFam" id="1.10.287.130:FF:000002">
    <property type="entry name" value="Two-component osmosensing histidine kinase"/>
    <property type="match status" value="1"/>
</dbReference>
<proteinExistence type="predicted"/>
<feature type="compositionally biased region" description="Basic and acidic residues" evidence="19">
    <location>
        <begin position="626"/>
        <end position="639"/>
    </location>
</feature>
<dbReference type="Pfam" id="PF08447">
    <property type="entry name" value="PAS_3"/>
    <property type="match status" value="1"/>
</dbReference>
<dbReference type="Gene3D" id="3.30.450.20">
    <property type="entry name" value="PAS domain"/>
    <property type="match status" value="1"/>
</dbReference>
<dbReference type="SUPFAM" id="SSF55874">
    <property type="entry name" value="ATPase domain of HSP90 chaperone/DNA topoisomerase II/histidine kinase"/>
    <property type="match status" value="1"/>
</dbReference>
<evidence type="ECO:0000256" key="12">
    <source>
        <dbReference type="ARBA" id="ARBA00023012"/>
    </source>
</evidence>
<feature type="domain" description="Response regulatory" evidence="21">
    <location>
        <begin position="649"/>
        <end position="768"/>
    </location>
</feature>
<keyword evidence="10" id="KW-0067">ATP-binding</keyword>
<feature type="domain" description="Histidine kinase" evidence="20">
    <location>
        <begin position="263"/>
        <end position="490"/>
    </location>
</feature>
<dbReference type="EMBL" id="FXBB01000016">
    <property type="protein sequence ID" value="SMG31501.1"/>
    <property type="molecule type" value="Genomic_DNA"/>
</dbReference>
<feature type="modified residue" description="Phosphohistidine" evidence="16">
    <location>
        <position position="826"/>
    </location>
</feature>
<keyword evidence="7" id="KW-0812">Transmembrane</keyword>
<feature type="modified residue" description="4-aspartylphosphate" evidence="17">
    <location>
        <position position="560"/>
    </location>
</feature>
<evidence type="ECO:0000256" key="2">
    <source>
        <dbReference type="ARBA" id="ARBA00004651"/>
    </source>
</evidence>
<dbReference type="FunFam" id="3.30.565.10:FF:000010">
    <property type="entry name" value="Sensor histidine kinase RcsC"/>
    <property type="match status" value="1"/>
</dbReference>
<evidence type="ECO:0000256" key="14">
    <source>
        <dbReference type="ARBA" id="ARBA00064003"/>
    </source>
</evidence>
<keyword evidence="12" id="KW-0902">Two-component regulatory system</keyword>
<evidence type="ECO:0000256" key="15">
    <source>
        <dbReference type="ARBA" id="ARBA00068150"/>
    </source>
</evidence>
<comment type="catalytic activity">
    <reaction evidence="1">
        <text>ATP + protein L-histidine = ADP + protein N-phospho-L-histidine.</text>
        <dbReference type="EC" id="2.7.13.3"/>
    </reaction>
</comment>
<dbReference type="Gene3D" id="3.30.565.10">
    <property type="entry name" value="Histidine kinase-like ATPase, C-terminal domain"/>
    <property type="match status" value="1"/>
</dbReference>
<evidence type="ECO:0000313" key="24">
    <source>
        <dbReference type="EMBL" id="SMG31501.1"/>
    </source>
</evidence>